<feature type="domain" description="Histone deacetylase" evidence="2">
    <location>
        <begin position="37"/>
        <end position="324"/>
    </location>
</feature>
<accession>A0ABU8BV66</accession>
<dbReference type="InterPro" id="IPR000286">
    <property type="entry name" value="HDACs"/>
</dbReference>
<dbReference type="SUPFAM" id="SSF52768">
    <property type="entry name" value="Arginase/deacetylase"/>
    <property type="match status" value="1"/>
</dbReference>
<evidence type="ECO:0000313" key="3">
    <source>
        <dbReference type="EMBL" id="MEH7828584.1"/>
    </source>
</evidence>
<proteinExistence type="inferred from homology"/>
<sequence length="373" mass="39582">MKTAFYHDERCLWHSTGEHALILPVGGWVQPPAGAGHAESPESKRRFRNLLDVSGLAAQLDMRGGAPASREDMLRVHPSGYLDRFKALSDAGGGNAGIYSPFGAGSFEIAALSAGLAKQAVADVWARRVANAYVLSRPPGHHCLPEQSMGFCLLANIPIALEALRAEHGPLRVAVLDWDVHHGNGTQAVYYDRADTLTISIHQESCFPPGQGLASEHGAGAGLGANLNVPLLPGGGHQAYMDAMELLVLPALRAFAPDMIVVASGLDANGFDPLARMQAHSETFRAMTEQVKSLADTICDGRLLCVHEGGYAEVIVPFCGLAVLEALSGIRTAVVDPVLGLLQAQQPAPDFVTFQRDRLQQQADRLALPAGVA</sequence>
<evidence type="ECO:0000259" key="2">
    <source>
        <dbReference type="Pfam" id="PF00850"/>
    </source>
</evidence>
<dbReference type="CDD" id="cd09996">
    <property type="entry name" value="HDAC_classII_1"/>
    <property type="match status" value="1"/>
</dbReference>
<gene>
    <name evidence="3" type="ORF">V6590_10520</name>
</gene>
<protein>
    <submittedName>
        <fullName evidence="3">Class II histone deacetylase</fullName>
    </submittedName>
</protein>
<evidence type="ECO:0000256" key="1">
    <source>
        <dbReference type="ARBA" id="ARBA00005947"/>
    </source>
</evidence>
<dbReference type="EMBL" id="JBALHR010000005">
    <property type="protein sequence ID" value="MEH7828584.1"/>
    <property type="molecule type" value="Genomic_DNA"/>
</dbReference>
<dbReference type="Gene3D" id="3.40.800.20">
    <property type="entry name" value="Histone deacetylase domain"/>
    <property type="match status" value="1"/>
</dbReference>
<dbReference type="Proteomes" id="UP001431963">
    <property type="component" value="Unassembled WGS sequence"/>
</dbReference>
<keyword evidence="4" id="KW-1185">Reference proteome</keyword>
<dbReference type="PRINTS" id="PR01270">
    <property type="entry name" value="HDASUPER"/>
</dbReference>
<dbReference type="Pfam" id="PF00850">
    <property type="entry name" value="Hist_deacetyl"/>
    <property type="match status" value="1"/>
</dbReference>
<reference evidence="3" key="1">
    <citation type="submission" date="2024-02" db="EMBL/GenBank/DDBJ databases">
        <title>Genome sequences of strain Gemmobacter sp. JM10B15.</title>
        <authorList>
            <person name="Zhang M."/>
        </authorList>
    </citation>
    <scope>NUCLEOTIDE SEQUENCE</scope>
    <source>
        <strain evidence="3">JM10B15</strain>
    </source>
</reference>
<dbReference type="InterPro" id="IPR023801">
    <property type="entry name" value="His_deacetylse_dom"/>
</dbReference>
<organism evidence="3 4">
    <name type="scientific">Gemmobacter denitrificans</name>
    <dbReference type="NCBI Taxonomy" id="3123040"/>
    <lineage>
        <taxon>Bacteria</taxon>
        <taxon>Pseudomonadati</taxon>
        <taxon>Pseudomonadota</taxon>
        <taxon>Alphaproteobacteria</taxon>
        <taxon>Rhodobacterales</taxon>
        <taxon>Paracoccaceae</taxon>
        <taxon>Gemmobacter</taxon>
    </lineage>
</organism>
<dbReference type="InterPro" id="IPR037138">
    <property type="entry name" value="His_deacetylse_dom_sf"/>
</dbReference>
<dbReference type="PANTHER" id="PTHR10625:SF10">
    <property type="entry name" value="HISTONE DEACETYLASE HDAC1"/>
    <property type="match status" value="1"/>
</dbReference>
<evidence type="ECO:0000313" key="4">
    <source>
        <dbReference type="Proteomes" id="UP001431963"/>
    </source>
</evidence>
<dbReference type="InterPro" id="IPR023696">
    <property type="entry name" value="Ureohydrolase_dom_sf"/>
</dbReference>
<comment type="similarity">
    <text evidence="1">Belongs to the histone deacetylase family.</text>
</comment>
<name>A0ABU8BV66_9RHOB</name>
<dbReference type="RefSeq" id="WP_335422664.1">
    <property type="nucleotide sequence ID" value="NZ_JBALHR010000005.1"/>
</dbReference>
<dbReference type="PANTHER" id="PTHR10625">
    <property type="entry name" value="HISTONE DEACETYLASE HDAC1-RELATED"/>
    <property type="match status" value="1"/>
</dbReference>
<comment type="caution">
    <text evidence="3">The sequence shown here is derived from an EMBL/GenBank/DDBJ whole genome shotgun (WGS) entry which is preliminary data.</text>
</comment>